<evidence type="ECO:0000259" key="9">
    <source>
        <dbReference type="PROSITE" id="PS50113"/>
    </source>
</evidence>
<dbReference type="InterPro" id="IPR012827">
    <property type="entry name" value="Hemerythrin_metal-bd"/>
</dbReference>
<sequence>MTETARPPSPADTDLLGLLAQLDTLIERHLPAAGPGATRAPPETLQRVLADLPVPIVCFDPPHGHATRSLNPRFTELFGYTLADIPSLTAFAAQALPDAAERAQVLQAWEAGFARLRTAGGTMAPGEYRLRCKDGSTREVRICGQIVADRVLIAFMDLTVQKRMLAELRLSERRHRLLADHAADVIWTLDLAGGLTYISPSIERLTGYTPQECLQLPLEALFAASSWSRLEQALAQARADQRAGRPLQIPPLELERRCKDGTCVWVELTMSAITDGDDRCVELLGISRDICARKHAEAQLQQARAAAEAATRALQAANAELRELATKDALTGAWNRRYFEHTAAAERTRAQRHGTPLSLILLDIDHFKAINDRFGHQAGDAALVALSALVRADLRRSDVLARWGGEEFALLLPHCDLQGAACVAEKLRAELAAATFATIGSLSASFGVGQLRPGETLDAWIKRVDDALYAAKHAGRNQVVIAGAEDAPVEPVAGALRLIWKPTYACGEPRIDQEHRELFSLANALIAAAGNPDSLLPALEAFMTHAVAHFAHEEAILRERGYADLAAHAAAHRRLIEHAQGMRAQAEAGAIGVGELVEFLYRDLVARHLLQEDARFFGLFSPSAPPSASSRPH</sequence>
<keyword evidence="4" id="KW-0479">Metal-binding</keyword>
<reference evidence="11 12" key="1">
    <citation type="submission" date="2019-09" db="EMBL/GenBank/DDBJ databases">
        <title>Whole-genome sequence of the purple sulfur bacterium Thiohalocapsa marina DSM 19078.</title>
        <authorList>
            <person name="Kyndt J.A."/>
            <person name="Meyer T.E."/>
        </authorList>
    </citation>
    <scope>NUCLEOTIDE SEQUENCE [LARGE SCALE GENOMIC DNA]</scope>
    <source>
        <strain evidence="11 12">DSM 19078</strain>
    </source>
</reference>
<dbReference type="GO" id="GO:0005886">
    <property type="term" value="C:plasma membrane"/>
    <property type="evidence" value="ECO:0007669"/>
    <property type="project" value="TreeGrafter"/>
</dbReference>
<protein>
    <recommendedName>
        <fullName evidence="3">diguanylate cyclase</fullName>
        <ecNumber evidence="3">2.7.7.65</ecNumber>
    </recommendedName>
</protein>
<dbReference type="RefSeq" id="WP_150094962.1">
    <property type="nucleotide sequence ID" value="NZ_VWXX01000064.1"/>
</dbReference>
<keyword evidence="7" id="KW-0175">Coiled coil</keyword>
<evidence type="ECO:0000256" key="2">
    <source>
        <dbReference type="ARBA" id="ARBA00010587"/>
    </source>
</evidence>
<dbReference type="NCBIfam" id="TIGR00229">
    <property type="entry name" value="sensory_box"/>
    <property type="match status" value="1"/>
</dbReference>
<dbReference type="InterPro" id="IPR000700">
    <property type="entry name" value="PAS-assoc_C"/>
</dbReference>
<evidence type="ECO:0000256" key="4">
    <source>
        <dbReference type="ARBA" id="ARBA00022723"/>
    </source>
</evidence>
<dbReference type="PROSITE" id="PS50112">
    <property type="entry name" value="PAS"/>
    <property type="match status" value="1"/>
</dbReference>
<dbReference type="EC" id="2.7.7.65" evidence="3"/>
<dbReference type="InterPro" id="IPR035965">
    <property type="entry name" value="PAS-like_dom_sf"/>
</dbReference>
<dbReference type="GO" id="GO:0046872">
    <property type="term" value="F:metal ion binding"/>
    <property type="evidence" value="ECO:0007669"/>
    <property type="project" value="UniProtKB-KW"/>
</dbReference>
<comment type="caution">
    <text evidence="11">The sequence shown here is derived from an EMBL/GenBank/DDBJ whole genome shotgun (WGS) entry which is preliminary data.</text>
</comment>
<name>A0A5M8FCT5_9GAMM</name>
<evidence type="ECO:0000259" key="8">
    <source>
        <dbReference type="PROSITE" id="PS50112"/>
    </source>
</evidence>
<dbReference type="InterPro" id="IPR013655">
    <property type="entry name" value="PAS_fold_3"/>
</dbReference>
<dbReference type="CDD" id="cd00130">
    <property type="entry name" value="PAS"/>
    <property type="match status" value="2"/>
</dbReference>
<dbReference type="AlphaFoldDB" id="A0A5M8FCT5"/>
<dbReference type="Pfam" id="PF00989">
    <property type="entry name" value="PAS"/>
    <property type="match status" value="1"/>
</dbReference>
<evidence type="ECO:0000313" key="12">
    <source>
        <dbReference type="Proteomes" id="UP000322981"/>
    </source>
</evidence>
<dbReference type="EMBL" id="VWXX01000064">
    <property type="protein sequence ID" value="KAA6181710.1"/>
    <property type="molecule type" value="Genomic_DNA"/>
</dbReference>
<dbReference type="InterPro" id="IPR013767">
    <property type="entry name" value="PAS_fold"/>
</dbReference>
<dbReference type="InterPro" id="IPR035938">
    <property type="entry name" value="Hemerythrin-like_sf"/>
</dbReference>
<dbReference type="InterPro" id="IPR000014">
    <property type="entry name" value="PAS"/>
</dbReference>
<dbReference type="GO" id="GO:1902201">
    <property type="term" value="P:negative regulation of bacterial-type flagellum-dependent cell motility"/>
    <property type="evidence" value="ECO:0007669"/>
    <property type="project" value="TreeGrafter"/>
</dbReference>
<evidence type="ECO:0000313" key="11">
    <source>
        <dbReference type="EMBL" id="KAA6181710.1"/>
    </source>
</evidence>
<dbReference type="InterPro" id="IPR043128">
    <property type="entry name" value="Rev_trsase/Diguanyl_cyclase"/>
</dbReference>
<keyword evidence="5" id="KW-0408">Iron</keyword>
<dbReference type="OrthoDB" id="9812260at2"/>
<dbReference type="NCBIfam" id="TIGR02481">
    <property type="entry name" value="hemeryth_dom"/>
    <property type="match status" value="1"/>
</dbReference>
<comment type="similarity">
    <text evidence="2">Belongs to the hemerythrin family.</text>
</comment>
<evidence type="ECO:0000256" key="1">
    <source>
        <dbReference type="ARBA" id="ARBA00001946"/>
    </source>
</evidence>
<dbReference type="GO" id="GO:0043709">
    <property type="term" value="P:cell adhesion involved in single-species biofilm formation"/>
    <property type="evidence" value="ECO:0007669"/>
    <property type="project" value="TreeGrafter"/>
</dbReference>
<dbReference type="InterPro" id="IPR029787">
    <property type="entry name" value="Nucleotide_cyclase"/>
</dbReference>
<evidence type="ECO:0000256" key="7">
    <source>
        <dbReference type="SAM" id="Coils"/>
    </source>
</evidence>
<comment type="catalytic activity">
    <reaction evidence="6">
        <text>2 GTP = 3',3'-c-di-GMP + 2 diphosphate</text>
        <dbReference type="Rhea" id="RHEA:24898"/>
        <dbReference type="ChEBI" id="CHEBI:33019"/>
        <dbReference type="ChEBI" id="CHEBI:37565"/>
        <dbReference type="ChEBI" id="CHEBI:58805"/>
        <dbReference type="EC" id="2.7.7.65"/>
    </reaction>
</comment>
<dbReference type="SMART" id="SM00091">
    <property type="entry name" value="PAS"/>
    <property type="match status" value="2"/>
</dbReference>
<dbReference type="SMART" id="SM00267">
    <property type="entry name" value="GGDEF"/>
    <property type="match status" value="1"/>
</dbReference>
<dbReference type="Pfam" id="PF00990">
    <property type="entry name" value="GGDEF"/>
    <property type="match status" value="1"/>
</dbReference>
<organism evidence="11 12">
    <name type="scientific">Thiohalocapsa marina</name>
    <dbReference type="NCBI Taxonomy" id="424902"/>
    <lineage>
        <taxon>Bacteria</taxon>
        <taxon>Pseudomonadati</taxon>
        <taxon>Pseudomonadota</taxon>
        <taxon>Gammaproteobacteria</taxon>
        <taxon>Chromatiales</taxon>
        <taxon>Chromatiaceae</taxon>
        <taxon>Thiohalocapsa</taxon>
    </lineage>
</organism>
<evidence type="ECO:0000256" key="3">
    <source>
        <dbReference type="ARBA" id="ARBA00012528"/>
    </source>
</evidence>
<dbReference type="PROSITE" id="PS50113">
    <property type="entry name" value="PAC"/>
    <property type="match status" value="1"/>
</dbReference>
<dbReference type="CDD" id="cd01949">
    <property type="entry name" value="GGDEF"/>
    <property type="match status" value="1"/>
</dbReference>
<feature type="coiled-coil region" evidence="7">
    <location>
        <begin position="293"/>
        <end position="327"/>
    </location>
</feature>
<dbReference type="SUPFAM" id="SSF55785">
    <property type="entry name" value="PYP-like sensor domain (PAS domain)"/>
    <property type="match status" value="2"/>
</dbReference>
<gene>
    <name evidence="11" type="ORF">F2Q65_18955</name>
</gene>
<dbReference type="Gene3D" id="3.30.450.20">
    <property type="entry name" value="PAS domain"/>
    <property type="match status" value="2"/>
</dbReference>
<dbReference type="InterPro" id="IPR050469">
    <property type="entry name" value="Diguanylate_Cyclase"/>
</dbReference>
<dbReference type="Pfam" id="PF01814">
    <property type="entry name" value="Hemerythrin"/>
    <property type="match status" value="1"/>
</dbReference>
<evidence type="ECO:0000259" key="10">
    <source>
        <dbReference type="PROSITE" id="PS50887"/>
    </source>
</evidence>
<dbReference type="InterPro" id="IPR012312">
    <property type="entry name" value="Hemerythrin-like"/>
</dbReference>
<dbReference type="Gene3D" id="3.30.70.270">
    <property type="match status" value="1"/>
</dbReference>
<dbReference type="PROSITE" id="PS00550">
    <property type="entry name" value="HEMERYTHRINS"/>
    <property type="match status" value="1"/>
</dbReference>
<dbReference type="GO" id="GO:0052621">
    <property type="term" value="F:diguanylate cyclase activity"/>
    <property type="evidence" value="ECO:0007669"/>
    <property type="project" value="UniProtKB-EC"/>
</dbReference>
<accession>A0A5M8FCT5</accession>
<dbReference type="FunFam" id="3.30.70.270:FF:000001">
    <property type="entry name" value="Diguanylate cyclase domain protein"/>
    <property type="match status" value="1"/>
</dbReference>
<dbReference type="PANTHER" id="PTHR45138:SF9">
    <property type="entry name" value="DIGUANYLATE CYCLASE DGCM-RELATED"/>
    <property type="match status" value="1"/>
</dbReference>
<feature type="domain" description="PAC" evidence="9">
    <location>
        <begin position="248"/>
        <end position="302"/>
    </location>
</feature>
<dbReference type="InterPro" id="IPR000160">
    <property type="entry name" value="GGDEF_dom"/>
</dbReference>
<dbReference type="Pfam" id="PF08447">
    <property type="entry name" value="PAS_3"/>
    <property type="match status" value="1"/>
</dbReference>
<feature type="domain" description="PAS" evidence="8">
    <location>
        <begin position="171"/>
        <end position="212"/>
    </location>
</feature>
<comment type="cofactor">
    <cofactor evidence="1">
        <name>Mg(2+)</name>
        <dbReference type="ChEBI" id="CHEBI:18420"/>
    </cofactor>
</comment>
<dbReference type="PROSITE" id="PS50887">
    <property type="entry name" value="GGDEF"/>
    <property type="match status" value="1"/>
</dbReference>
<evidence type="ECO:0000256" key="6">
    <source>
        <dbReference type="ARBA" id="ARBA00034247"/>
    </source>
</evidence>
<dbReference type="InterPro" id="IPR001610">
    <property type="entry name" value="PAC"/>
</dbReference>
<proteinExistence type="inferred from homology"/>
<dbReference type="SUPFAM" id="SSF47188">
    <property type="entry name" value="Hemerythrin-like"/>
    <property type="match status" value="1"/>
</dbReference>
<dbReference type="CDD" id="cd12107">
    <property type="entry name" value="Hemerythrin"/>
    <property type="match status" value="1"/>
</dbReference>
<dbReference type="Proteomes" id="UP000322981">
    <property type="component" value="Unassembled WGS sequence"/>
</dbReference>
<dbReference type="PANTHER" id="PTHR45138">
    <property type="entry name" value="REGULATORY COMPONENTS OF SENSORY TRANSDUCTION SYSTEM"/>
    <property type="match status" value="1"/>
</dbReference>
<dbReference type="SMART" id="SM00086">
    <property type="entry name" value="PAC"/>
    <property type="match status" value="2"/>
</dbReference>
<dbReference type="GO" id="GO:0006355">
    <property type="term" value="P:regulation of DNA-templated transcription"/>
    <property type="evidence" value="ECO:0007669"/>
    <property type="project" value="InterPro"/>
</dbReference>
<dbReference type="InterPro" id="IPR016131">
    <property type="entry name" value="Haemerythrin_Fe_BS"/>
</dbReference>
<evidence type="ECO:0000256" key="5">
    <source>
        <dbReference type="ARBA" id="ARBA00023004"/>
    </source>
</evidence>
<keyword evidence="12" id="KW-1185">Reference proteome</keyword>
<dbReference type="NCBIfam" id="TIGR00254">
    <property type="entry name" value="GGDEF"/>
    <property type="match status" value="1"/>
</dbReference>
<dbReference type="SUPFAM" id="SSF55073">
    <property type="entry name" value="Nucleotide cyclase"/>
    <property type="match status" value="1"/>
</dbReference>
<dbReference type="Gene3D" id="1.20.120.50">
    <property type="entry name" value="Hemerythrin-like"/>
    <property type="match status" value="1"/>
</dbReference>
<feature type="domain" description="GGDEF" evidence="10">
    <location>
        <begin position="355"/>
        <end position="484"/>
    </location>
</feature>